<dbReference type="RefSeq" id="WP_073193422.1">
    <property type="nucleotide sequence ID" value="NZ_FQTW01000008.1"/>
</dbReference>
<dbReference type="InterPro" id="IPR004380">
    <property type="entry name" value="Asp_race"/>
</dbReference>
<keyword evidence="2" id="KW-0413">Isomerase</keyword>
<dbReference type="Pfam" id="PF01177">
    <property type="entry name" value="Asp_Glu_race"/>
    <property type="match status" value="1"/>
</dbReference>
<evidence type="ECO:0000313" key="3">
    <source>
        <dbReference type="EMBL" id="SHE90406.1"/>
    </source>
</evidence>
<protein>
    <submittedName>
        <fullName evidence="3">Aspartate racemase</fullName>
    </submittedName>
</protein>
<dbReference type="NCBIfam" id="TIGR00035">
    <property type="entry name" value="asp_race"/>
    <property type="match status" value="1"/>
</dbReference>
<dbReference type="GO" id="GO:0047661">
    <property type="term" value="F:amino-acid racemase activity"/>
    <property type="evidence" value="ECO:0007669"/>
    <property type="project" value="InterPro"/>
</dbReference>
<dbReference type="InterPro" id="IPR015942">
    <property type="entry name" value="Asp/Glu/hydantoin_racemase"/>
</dbReference>
<organism evidence="3 4">
    <name type="scientific">Psychroflexus salarius</name>
    <dbReference type="NCBI Taxonomy" id="1155689"/>
    <lineage>
        <taxon>Bacteria</taxon>
        <taxon>Pseudomonadati</taxon>
        <taxon>Bacteroidota</taxon>
        <taxon>Flavobacteriia</taxon>
        <taxon>Flavobacteriales</taxon>
        <taxon>Flavobacteriaceae</taxon>
        <taxon>Psychroflexus</taxon>
    </lineage>
</organism>
<keyword evidence="4" id="KW-1185">Reference proteome</keyword>
<accession>A0A1M4XAM2</accession>
<dbReference type="OrthoDB" id="9803739at2"/>
<proteinExistence type="inferred from homology"/>
<dbReference type="InterPro" id="IPR001920">
    <property type="entry name" value="Asp/Glu_race"/>
</dbReference>
<sequence>MKLLGLIGGTSYHSTLEYYKLINEGVSKQIGFDANPELLIYSINIDVMRRQDIDEINSTYLKVAQKLQKAGAEAIIICANTPHMAVEFVQPKIDIPFLHIADAIGQEAKKYNYKSLLLLGNKPTTTKAFLKDYLAENYGLKIVIPSESNINKSHYYVSKELTQGQFTSEAKQFYKELIKTHQERIDAAILGCTELPILLKDEKSVVPFLKTTDLHIKSAINFILNK</sequence>
<dbReference type="EMBL" id="FQTW01000008">
    <property type="protein sequence ID" value="SHE90406.1"/>
    <property type="molecule type" value="Genomic_DNA"/>
</dbReference>
<dbReference type="STRING" id="1155689.SAMN05444278_10842"/>
<dbReference type="Gene3D" id="3.40.50.1860">
    <property type="match status" value="2"/>
</dbReference>
<dbReference type="PANTHER" id="PTHR21198">
    <property type="entry name" value="GLUTAMATE RACEMASE"/>
    <property type="match status" value="1"/>
</dbReference>
<dbReference type="PANTHER" id="PTHR21198:SF7">
    <property type="entry name" value="ASPARTATE-GLUTAMATE RACEMASE FAMILY"/>
    <property type="match status" value="1"/>
</dbReference>
<reference evidence="3 4" key="1">
    <citation type="submission" date="2016-11" db="EMBL/GenBank/DDBJ databases">
        <authorList>
            <person name="Jaros S."/>
            <person name="Januszkiewicz K."/>
            <person name="Wedrychowicz H."/>
        </authorList>
    </citation>
    <scope>NUCLEOTIDE SEQUENCE [LARGE SCALE GENOMIC DNA]</scope>
    <source>
        <strain evidence="3 4">DSM 25661</strain>
    </source>
</reference>
<name>A0A1M4XAM2_9FLAO</name>
<comment type="similarity">
    <text evidence="1">Belongs to the aspartate/glutamate racemases family.</text>
</comment>
<gene>
    <name evidence="3" type="ORF">SAMN05444278_10842</name>
</gene>
<dbReference type="AlphaFoldDB" id="A0A1M4XAM2"/>
<dbReference type="SUPFAM" id="SSF53681">
    <property type="entry name" value="Aspartate/glutamate racemase"/>
    <property type="match status" value="2"/>
</dbReference>
<dbReference type="Proteomes" id="UP000184462">
    <property type="component" value="Unassembled WGS sequence"/>
</dbReference>
<evidence type="ECO:0000256" key="1">
    <source>
        <dbReference type="ARBA" id="ARBA00007847"/>
    </source>
</evidence>
<evidence type="ECO:0000256" key="2">
    <source>
        <dbReference type="ARBA" id="ARBA00023235"/>
    </source>
</evidence>
<evidence type="ECO:0000313" key="4">
    <source>
        <dbReference type="Proteomes" id="UP000184462"/>
    </source>
</evidence>